<dbReference type="EMBL" id="PDNV01000003">
    <property type="protein sequence ID" value="PLC54972.1"/>
    <property type="molecule type" value="Genomic_DNA"/>
</dbReference>
<evidence type="ECO:0000256" key="7">
    <source>
        <dbReference type="RuleBase" id="RU362042"/>
    </source>
</evidence>
<comment type="catalytic activity">
    <reaction evidence="1 7">
        <text>Cleavage of hydrophobic, N-terminal signal or leader sequences from secreted and periplasmic proteins.</text>
        <dbReference type="EC" id="3.4.21.89"/>
    </reaction>
</comment>
<dbReference type="PANTHER" id="PTHR43390:SF1">
    <property type="entry name" value="CHLOROPLAST PROCESSING PEPTIDASE"/>
    <property type="match status" value="1"/>
</dbReference>
<dbReference type="SUPFAM" id="SSF51306">
    <property type="entry name" value="LexA/Signal peptidase"/>
    <property type="match status" value="1"/>
</dbReference>
<dbReference type="InterPro" id="IPR000223">
    <property type="entry name" value="Pept_S26A_signal_pept_1"/>
</dbReference>
<dbReference type="PANTHER" id="PTHR43390">
    <property type="entry name" value="SIGNAL PEPTIDASE I"/>
    <property type="match status" value="1"/>
</dbReference>
<evidence type="ECO:0000256" key="4">
    <source>
        <dbReference type="ARBA" id="ARBA00019232"/>
    </source>
</evidence>
<gene>
    <name evidence="9" type="primary">lepB</name>
    <name evidence="9" type="ORF">CR155_05830</name>
</gene>
<dbReference type="EC" id="3.4.21.89" evidence="3 7"/>
<evidence type="ECO:0000256" key="2">
    <source>
        <dbReference type="ARBA" id="ARBA00009370"/>
    </source>
</evidence>
<keyword evidence="10" id="KW-1185">Reference proteome</keyword>
<organism evidence="9 10">
    <name type="scientific">Pollutimonas nitritireducens</name>
    <dbReference type="NCBI Taxonomy" id="2045209"/>
    <lineage>
        <taxon>Bacteria</taxon>
        <taxon>Pseudomonadati</taxon>
        <taxon>Pseudomonadota</taxon>
        <taxon>Betaproteobacteria</taxon>
        <taxon>Burkholderiales</taxon>
        <taxon>Alcaligenaceae</taxon>
        <taxon>Pollutimonas</taxon>
    </lineage>
</organism>
<dbReference type="InterPro" id="IPR019533">
    <property type="entry name" value="Peptidase_S26"/>
</dbReference>
<dbReference type="Gene3D" id="2.10.109.10">
    <property type="entry name" value="Umud Fragment, subunit A"/>
    <property type="match status" value="1"/>
</dbReference>
<dbReference type="InterPro" id="IPR019757">
    <property type="entry name" value="Pept_S26A_signal_pept_1_Lys-AS"/>
</dbReference>
<dbReference type="PRINTS" id="PR00727">
    <property type="entry name" value="LEADERPTASE"/>
</dbReference>
<comment type="caution">
    <text evidence="9">The sequence shown here is derived from an EMBL/GenBank/DDBJ whole genome shotgun (WGS) entry which is preliminary data.</text>
</comment>
<feature type="active site" evidence="6">
    <location>
        <position position="11"/>
    </location>
</feature>
<evidence type="ECO:0000256" key="3">
    <source>
        <dbReference type="ARBA" id="ARBA00013208"/>
    </source>
</evidence>
<keyword evidence="5 7" id="KW-0378">Hydrolase</keyword>
<dbReference type="GO" id="GO:0004252">
    <property type="term" value="F:serine-type endopeptidase activity"/>
    <property type="evidence" value="ECO:0007669"/>
    <property type="project" value="InterPro"/>
</dbReference>
<name>A0A2N4UIX0_9BURK</name>
<accession>A0A2N4UIX0</accession>
<dbReference type="CDD" id="cd06530">
    <property type="entry name" value="S26_SPase_I"/>
    <property type="match status" value="1"/>
</dbReference>
<dbReference type="Pfam" id="PF10502">
    <property type="entry name" value="Peptidase_S26"/>
    <property type="match status" value="1"/>
</dbReference>
<protein>
    <recommendedName>
        <fullName evidence="4 7">Signal peptidase I</fullName>
        <ecNumber evidence="3 7">3.4.21.89</ecNumber>
    </recommendedName>
</protein>
<dbReference type="GO" id="GO:0009003">
    <property type="term" value="F:signal peptidase activity"/>
    <property type="evidence" value="ECO:0007669"/>
    <property type="project" value="UniProtKB-EC"/>
</dbReference>
<dbReference type="GO" id="GO:0006465">
    <property type="term" value="P:signal peptide processing"/>
    <property type="evidence" value="ECO:0007669"/>
    <property type="project" value="InterPro"/>
</dbReference>
<dbReference type="InterPro" id="IPR036286">
    <property type="entry name" value="LexA/Signal_pep-like_sf"/>
</dbReference>
<evidence type="ECO:0000313" key="9">
    <source>
        <dbReference type="EMBL" id="PLC54972.1"/>
    </source>
</evidence>
<sequence>MFWFTRVRSNSMAPTLQDSRLALTRRLRRSTPIRRGDLVVVDSRALGKPMVKRIIGLPGETVTIKAGKVRIDGRALEEPYASLSVFTDTYRVPPDHYFLLGDNRDASSDSRTWRDPYVPRTAILGRILGVR</sequence>
<dbReference type="NCBIfam" id="TIGR02227">
    <property type="entry name" value="sigpep_I_bact"/>
    <property type="match status" value="1"/>
</dbReference>
<evidence type="ECO:0000256" key="1">
    <source>
        <dbReference type="ARBA" id="ARBA00000677"/>
    </source>
</evidence>
<evidence type="ECO:0000256" key="6">
    <source>
        <dbReference type="PIRSR" id="PIRSR600223-1"/>
    </source>
</evidence>
<comment type="subcellular location">
    <subcellularLocation>
        <location evidence="7">Membrane</location>
        <topology evidence="7">Single-pass type II membrane protein</topology>
    </subcellularLocation>
</comment>
<dbReference type="PROSITE" id="PS00760">
    <property type="entry name" value="SPASE_I_2"/>
    <property type="match status" value="1"/>
</dbReference>
<proteinExistence type="inferred from homology"/>
<comment type="similarity">
    <text evidence="2 7">Belongs to the peptidase S26 family.</text>
</comment>
<dbReference type="OrthoDB" id="9815782at2"/>
<evidence type="ECO:0000256" key="5">
    <source>
        <dbReference type="ARBA" id="ARBA00022801"/>
    </source>
</evidence>
<dbReference type="GO" id="GO:0016020">
    <property type="term" value="C:membrane"/>
    <property type="evidence" value="ECO:0007669"/>
    <property type="project" value="UniProtKB-SubCell"/>
</dbReference>
<keyword evidence="7" id="KW-0645">Protease</keyword>
<evidence type="ECO:0000259" key="8">
    <source>
        <dbReference type="Pfam" id="PF10502"/>
    </source>
</evidence>
<dbReference type="RefSeq" id="WP_102069049.1">
    <property type="nucleotide sequence ID" value="NZ_PDNV01000003.1"/>
</dbReference>
<dbReference type="Proteomes" id="UP000234328">
    <property type="component" value="Unassembled WGS sequence"/>
</dbReference>
<reference evidence="9 10" key="1">
    <citation type="submission" date="2017-10" db="EMBL/GenBank/DDBJ databases">
        <title>Two draft genome sequences of Pusillimonas sp. strains isolated from a nitrate- and radionuclide-contaminated groundwater in Russia.</title>
        <authorList>
            <person name="Grouzdev D.S."/>
            <person name="Tourova T.P."/>
            <person name="Goeva M.A."/>
            <person name="Babich T.L."/>
            <person name="Sokolova D.S."/>
            <person name="Abdullin R."/>
            <person name="Poltaraus A.B."/>
            <person name="Toshchakov S.V."/>
            <person name="Nazina T.N."/>
        </authorList>
    </citation>
    <scope>NUCLEOTIDE SEQUENCE [LARGE SCALE GENOMIC DNA]</scope>
    <source>
        <strain evidence="9 10">JR1/69-2-13</strain>
    </source>
</reference>
<evidence type="ECO:0000313" key="10">
    <source>
        <dbReference type="Proteomes" id="UP000234328"/>
    </source>
</evidence>
<feature type="active site" evidence="6">
    <location>
        <position position="52"/>
    </location>
</feature>
<dbReference type="AlphaFoldDB" id="A0A2N4UIX0"/>
<feature type="domain" description="Peptidase S26" evidence="8">
    <location>
        <begin position="5"/>
        <end position="127"/>
    </location>
</feature>